<protein>
    <submittedName>
        <fullName evidence="1">Uncharacterized protein</fullName>
    </submittedName>
</protein>
<sequence>MTSEELKPYMPAVSPGESRIRVARASLENPFGREPSIVWYREEQILGADGNYRYVPIPPLYTSVNAELLASDIELIDPDTGTSLGQLMKGVAIVAALTSLFIKEDIRQAQQVIATAAMLPPTATGAS</sequence>
<gene>
    <name evidence="1" type="ORF">HNP33_003052</name>
</gene>
<dbReference type="RefSeq" id="WP_184709949.1">
    <property type="nucleotide sequence ID" value="NZ_JACHKZ010000021.1"/>
</dbReference>
<reference evidence="1 2" key="1">
    <citation type="submission" date="2020-08" db="EMBL/GenBank/DDBJ databases">
        <title>Functional genomics of gut bacteria from endangered species of beetles.</title>
        <authorList>
            <person name="Carlos-Shanley C."/>
        </authorList>
    </citation>
    <scope>NUCLEOTIDE SEQUENCE [LARGE SCALE GENOMIC DNA]</scope>
    <source>
        <strain evidence="1 2">S00124</strain>
    </source>
</reference>
<proteinExistence type="predicted"/>
<dbReference type="Proteomes" id="UP000562492">
    <property type="component" value="Unassembled WGS sequence"/>
</dbReference>
<evidence type="ECO:0000313" key="1">
    <source>
        <dbReference type="EMBL" id="MBB6578947.1"/>
    </source>
</evidence>
<accession>A0ABR6RIG6</accession>
<name>A0ABR6RIG6_9BURK</name>
<keyword evidence="2" id="KW-1185">Reference proteome</keyword>
<evidence type="ECO:0000313" key="2">
    <source>
        <dbReference type="Proteomes" id="UP000562492"/>
    </source>
</evidence>
<dbReference type="EMBL" id="JACHKZ010000021">
    <property type="protein sequence ID" value="MBB6578947.1"/>
    <property type="molecule type" value="Genomic_DNA"/>
</dbReference>
<organism evidence="1 2">
    <name type="scientific">Comamonas odontotermitis</name>
    <dbReference type="NCBI Taxonomy" id="379895"/>
    <lineage>
        <taxon>Bacteria</taxon>
        <taxon>Pseudomonadati</taxon>
        <taxon>Pseudomonadota</taxon>
        <taxon>Betaproteobacteria</taxon>
        <taxon>Burkholderiales</taxon>
        <taxon>Comamonadaceae</taxon>
        <taxon>Comamonas</taxon>
    </lineage>
</organism>
<comment type="caution">
    <text evidence="1">The sequence shown here is derived from an EMBL/GenBank/DDBJ whole genome shotgun (WGS) entry which is preliminary data.</text>
</comment>